<dbReference type="InterPro" id="IPR016181">
    <property type="entry name" value="Acyl_CoA_acyltransferase"/>
</dbReference>
<dbReference type="EMBL" id="CP001157">
    <property type="protein sequence ID" value="ACO77387.1"/>
    <property type="molecule type" value="Genomic_DNA"/>
</dbReference>
<evidence type="ECO:0000313" key="3">
    <source>
        <dbReference type="Proteomes" id="UP000002424"/>
    </source>
</evidence>
<keyword evidence="2" id="KW-0808">Transferase</keyword>
<dbReference type="Pfam" id="PF00583">
    <property type="entry name" value="Acetyltransf_1"/>
    <property type="match status" value="1"/>
</dbReference>
<dbReference type="EnsemblBacteria" id="ACO77387">
    <property type="protein sequence ID" value="ACO77387"/>
    <property type="gene ID" value="Avin_11580"/>
</dbReference>
<keyword evidence="3" id="KW-1185">Reference proteome</keyword>
<dbReference type="eggNOG" id="ENOG5033D08">
    <property type="taxonomic scope" value="Bacteria"/>
</dbReference>
<proteinExistence type="predicted"/>
<dbReference type="AlphaFoldDB" id="C1DPF5"/>
<dbReference type="STRING" id="322710.Avin_11580"/>
<dbReference type="GeneID" id="88184489"/>
<protein>
    <submittedName>
        <fullName evidence="2">Acetyltransferase (GNAT) family</fullName>
    </submittedName>
</protein>
<dbReference type="HOGENOM" id="CLU_1178313_0_0_6"/>
<dbReference type="Gene3D" id="3.40.630.30">
    <property type="match status" value="1"/>
</dbReference>
<sequence length="234" mass="26774">MESLQRHDHVARTWRRLQQLGPAHSLHLLLVKTINRLALFKILRGILLLEVDPAFLDCPAGYTPGFLDEKRLRHFACDPRSGLDDAFLDEALAKGDRCYAILDGETLAAYGWYSRLPTRIDPPDLLLGFDPEYVYMYKGLTDPRYRGRRLHAIGMNRALQCYREEGAKGIVSYVESTNGDSLKSCFRLGYRAFGSIYLLRLFGYDLRLCGPGCRRYRFALHDDESMEGMSARKA</sequence>
<dbReference type="RefSeq" id="WP_012699808.1">
    <property type="nucleotide sequence ID" value="NC_012560.1"/>
</dbReference>
<dbReference type="SUPFAM" id="SSF55729">
    <property type="entry name" value="Acyl-CoA N-acyltransferases (Nat)"/>
    <property type="match status" value="1"/>
</dbReference>
<dbReference type="PROSITE" id="PS51186">
    <property type="entry name" value="GNAT"/>
    <property type="match status" value="1"/>
</dbReference>
<dbReference type="KEGG" id="avn:Avin_11580"/>
<gene>
    <name evidence="2" type="ordered locus">Avin_11580</name>
</gene>
<feature type="domain" description="N-acetyltransferase" evidence="1">
    <location>
        <begin position="46"/>
        <end position="211"/>
    </location>
</feature>
<accession>C1DPF5</accession>
<evidence type="ECO:0000313" key="2">
    <source>
        <dbReference type="EMBL" id="ACO77387.1"/>
    </source>
</evidence>
<dbReference type="OrthoDB" id="8018214at2"/>
<dbReference type="InterPro" id="IPR000182">
    <property type="entry name" value="GNAT_dom"/>
</dbReference>
<organism evidence="2 3">
    <name type="scientific">Azotobacter vinelandii (strain DJ / ATCC BAA-1303)</name>
    <dbReference type="NCBI Taxonomy" id="322710"/>
    <lineage>
        <taxon>Bacteria</taxon>
        <taxon>Pseudomonadati</taxon>
        <taxon>Pseudomonadota</taxon>
        <taxon>Gammaproteobacteria</taxon>
        <taxon>Pseudomonadales</taxon>
        <taxon>Pseudomonadaceae</taxon>
        <taxon>Azotobacter</taxon>
    </lineage>
</organism>
<reference evidence="2 3" key="1">
    <citation type="journal article" date="2009" name="J. Bacteriol.">
        <title>Genome sequence of Azotobacter vinelandii, an obligate aerobe specialized to support diverse anaerobic metabolic processes.</title>
        <authorList>
            <person name="Setubal J.C."/>
            <person name="dos Santos P."/>
            <person name="Goldman B.S."/>
            <person name="Ertesvag H."/>
            <person name="Espin G."/>
            <person name="Rubio L.M."/>
            <person name="Valla S."/>
            <person name="Almeida N.F."/>
            <person name="Balasubramanian D."/>
            <person name="Cromes L."/>
            <person name="Curatti L."/>
            <person name="Du Z."/>
            <person name="Godsy E."/>
            <person name="Goodner B."/>
            <person name="Hellner-Burris K."/>
            <person name="Hernandez J.A."/>
            <person name="Houmiel K."/>
            <person name="Imperial J."/>
            <person name="Kennedy C."/>
            <person name="Larson T.J."/>
            <person name="Latreille P."/>
            <person name="Ligon L.S."/>
            <person name="Lu J."/>
            <person name="Maerk M."/>
            <person name="Miller N.M."/>
            <person name="Norton S."/>
            <person name="O'Carroll I.P."/>
            <person name="Paulsen I."/>
            <person name="Raulfs E.C."/>
            <person name="Roemer R."/>
            <person name="Rosser J."/>
            <person name="Segura D."/>
            <person name="Slater S."/>
            <person name="Stricklin S.L."/>
            <person name="Studholme D.J."/>
            <person name="Sun J."/>
            <person name="Viana C.J."/>
            <person name="Wallin E."/>
            <person name="Wang B."/>
            <person name="Wheeler C."/>
            <person name="Zhu H."/>
            <person name="Dean D.R."/>
            <person name="Dixon R."/>
            <person name="Wood D."/>
        </authorList>
    </citation>
    <scope>NUCLEOTIDE SEQUENCE [LARGE SCALE GENOMIC DNA]</scope>
    <source>
        <strain evidence="3">DJ / ATCC BAA-1303</strain>
    </source>
</reference>
<evidence type="ECO:0000259" key="1">
    <source>
        <dbReference type="PROSITE" id="PS51186"/>
    </source>
</evidence>
<dbReference type="Proteomes" id="UP000002424">
    <property type="component" value="Chromosome"/>
</dbReference>
<dbReference type="GO" id="GO:0016747">
    <property type="term" value="F:acyltransferase activity, transferring groups other than amino-acyl groups"/>
    <property type="evidence" value="ECO:0007669"/>
    <property type="project" value="InterPro"/>
</dbReference>
<name>C1DPF5_AZOVD</name>